<reference evidence="7" key="1">
    <citation type="submission" date="2011-10" db="EMBL/GenBank/DDBJ databases">
        <authorList>
            <person name="Genoscope - CEA"/>
        </authorList>
    </citation>
    <scope>NUCLEOTIDE SEQUENCE</scope>
</reference>
<dbReference type="AlphaFoldDB" id="G8YPJ2"/>
<dbReference type="PANTHER" id="PTHR31069">
    <property type="entry name" value="OLEATE-ACTIVATED TRANSCRIPTION FACTOR 1-RELATED"/>
    <property type="match status" value="1"/>
</dbReference>
<protein>
    <submittedName>
        <fullName evidence="7">Piso0_001204 protein</fullName>
    </submittedName>
</protein>
<accession>G8YPJ2</accession>
<reference evidence="8" key="2">
    <citation type="journal article" date="2012" name="G3 (Bethesda)">
        <title>Pichia sorbitophila, an interspecies yeast hybrid reveals early steps of genome resolution following polyploidization.</title>
        <authorList>
            <person name="Leh Louis V."/>
            <person name="Despons L."/>
            <person name="Friedrich A."/>
            <person name="Martin T."/>
            <person name="Durrens P."/>
            <person name="Casaregola S."/>
            <person name="Neuveglise C."/>
            <person name="Fairhead C."/>
            <person name="Marck C."/>
            <person name="Cruz J.A."/>
            <person name="Straub M.L."/>
            <person name="Kugler V."/>
            <person name="Sacerdot C."/>
            <person name="Uzunov Z."/>
            <person name="Thierry A."/>
            <person name="Weiss S."/>
            <person name="Bleykasten C."/>
            <person name="De Montigny J."/>
            <person name="Jacques N."/>
            <person name="Jung P."/>
            <person name="Lemaire M."/>
            <person name="Mallet S."/>
            <person name="Morel G."/>
            <person name="Richard G.F."/>
            <person name="Sarkar A."/>
            <person name="Savel G."/>
            <person name="Schacherer J."/>
            <person name="Seret M.L."/>
            <person name="Talla E."/>
            <person name="Samson G."/>
            <person name="Jubin C."/>
            <person name="Poulain J."/>
            <person name="Vacherie B."/>
            <person name="Barbe V."/>
            <person name="Pelletier E."/>
            <person name="Sherman D.J."/>
            <person name="Westhof E."/>
            <person name="Weissenbach J."/>
            <person name="Baret P.V."/>
            <person name="Wincker P."/>
            <person name="Gaillardin C."/>
            <person name="Dujon B."/>
            <person name="Souciet J.L."/>
        </authorList>
    </citation>
    <scope>NUCLEOTIDE SEQUENCE [LARGE SCALE GENOMIC DNA]</scope>
    <source>
        <strain evidence="8">ATCC MYA-4447 / BCRC 22081 / CBS 7064 / NBRC 10061 / NRRL Y-12695</strain>
    </source>
</reference>
<dbReference type="PANTHER" id="PTHR31069:SF12">
    <property type="entry name" value="TRANSCRIPTION FACTOR DOMAIN-CONTAINING PROTEIN"/>
    <property type="match status" value="1"/>
</dbReference>
<evidence type="ECO:0000256" key="1">
    <source>
        <dbReference type="ARBA" id="ARBA00023015"/>
    </source>
</evidence>
<evidence type="ECO:0000256" key="2">
    <source>
        <dbReference type="ARBA" id="ARBA00023125"/>
    </source>
</evidence>
<keyword evidence="2" id="KW-0238">DNA-binding</keyword>
<dbReference type="InterPro" id="IPR007219">
    <property type="entry name" value="XnlR_reg_dom"/>
</dbReference>
<evidence type="ECO:0000313" key="7">
    <source>
        <dbReference type="EMBL" id="CCE79163.1"/>
    </source>
</evidence>
<dbReference type="Proteomes" id="UP000005222">
    <property type="component" value="Chromosome D"/>
</dbReference>
<keyword evidence="4" id="KW-0539">Nucleus</keyword>
<name>G8YPJ2_PICSO</name>
<dbReference type="OMA" id="TECANRY"/>
<dbReference type="CDD" id="cd12148">
    <property type="entry name" value="fungal_TF_MHR"/>
    <property type="match status" value="1"/>
</dbReference>
<dbReference type="InParanoid" id="G8YPJ2"/>
<evidence type="ECO:0000256" key="4">
    <source>
        <dbReference type="ARBA" id="ARBA00023242"/>
    </source>
</evidence>
<dbReference type="OrthoDB" id="5069333at2759"/>
<organism evidence="7 8">
    <name type="scientific">Pichia sorbitophila (strain ATCC MYA-4447 / BCRC 22081 / CBS 7064 / NBRC 10061 / NRRL Y-12695)</name>
    <name type="common">Hybrid yeast</name>
    <dbReference type="NCBI Taxonomy" id="559304"/>
    <lineage>
        <taxon>Eukaryota</taxon>
        <taxon>Fungi</taxon>
        <taxon>Dikarya</taxon>
        <taxon>Ascomycota</taxon>
        <taxon>Saccharomycotina</taxon>
        <taxon>Pichiomycetes</taxon>
        <taxon>Debaryomycetaceae</taxon>
        <taxon>Millerozyma</taxon>
    </lineage>
</organism>
<dbReference type="GO" id="GO:0006351">
    <property type="term" value="P:DNA-templated transcription"/>
    <property type="evidence" value="ECO:0007669"/>
    <property type="project" value="InterPro"/>
</dbReference>
<sequence length="544" mass="62742">MTLLQSEFRDLVPVSVSKSVFNDEIVTREPKSPNFIGVRLLDTTNYDKLSKKICENLPQKNITWDLISFFFECLYPSMPFLDEREFIKEIRRITGYESENAARNEFFESLHVEKRLDFAYLGILLSLIQLSHLCLRRDEDDEKKNARPDKLSWIETHKWAKETSPKPDTLSLAVRCLSMFDFYSKTHFPVLQCAIFIRMFEMYTPELGDAVLAGDSQVHDSILIQIAYSLDLKREPELFESSSLNEKRNSLIRKIWWYLVITDTISSSEYGNSLLISKKTYDTKCPFNKLGNATVSNYALENKIFDNYQLMALLNDKQRKILEEILDIKSCVKVKLLEAQLEDFENLVCDGLGGLLSYICQGSKLASSAIPRLSYLVSCKCFVMSIYFNMAIICERHKSNGLSFAYLKKALVIIMIDLLPNARSILSTLNGACGLIVTPKIELWLHKASQLLVCVIIYLNIPGRRLQLDPYHEQLLNSDPSYRENNERITIAIEYYKACGQICLKSLNPIIDIYYYGWVINYAHSFCIKIVVAKIYSRQSKIIL</sequence>
<keyword evidence="1" id="KW-0805">Transcription regulation</keyword>
<dbReference type="InterPro" id="IPR050675">
    <property type="entry name" value="OAF3"/>
</dbReference>
<dbReference type="EMBL" id="FO082056">
    <property type="protein sequence ID" value="CCE79163.1"/>
    <property type="molecule type" value="Genomic_DNA"/>
</dbReference>
<dbReference type="Proteomes" id="UP000005222">
    <property type="component" value="Chromosome C"/>
</dbReference>
<dbReference type="GO" id="GO:0000981">
    <property type="term" value="F:DNA-binding transcription factor activity, RNA polymerase II-specific"/>
    <property type="evidence" value="ECO:0007669"/>
    <property type="project" value="TreeGrafter"/>
</dbReference>
<gene>
    <name evidence="7" type="primary">Piso0_001204</name>
    <name evidence="6" type="ORF">GNLVRS01_PISO0C13180g</name>
    <name evidence="7" type="ORF">GNLVRS01_PISO0D13247g</name>
</gene>
<dbReference type="Pfam" id="PF04082">
    <property type="entry name" value="Fungal_trans"/>
    <property type="match status" value="1"/>
</dbReference>
<evidence type="ECO:0000256" key="3">
    <source>
        <dbReference type="ARBA" id="ARBA00023163"/>
    </source>
</evidence>
<proteinExistence type="predicted"/>
<dbReference type="STRING" id="559304.G8YPJ2"/>
<dbReference type="GO" id="GO:0045944">
    <property type="term" value="P:positive regulation of transcription by RNA polymerase II"/>
    <property type="evidence" value="ECO:0007669"/>
    <property type="project" value="TreeGrafter"/>
</dbReference>
<dbReference type="EMBL" id="FO082057">
    <property type="protein sequence ID" value="CCE78577.1"/>
    <property type="molecule type" value="Genomic_DNA"/>
</dbReference>
<dbReference type="GO" id="GO:0008270">
    <property type="term" value="F:zinc ion binding"/>
    <property type="evidence" value="ECO:0007669"/>
    <property type="project" value="InterPro"/>
</dbReference>
<feature type="domain" description="Xylanolytic transcriptional activator regulatory" evidence="5">
    <location>
        <begin position="67"/>
        <end position="327"/>
    </location>
</feature>
<evidence type="ECO:0000313" key="8">
    <source>
        <dbReference type="Proteomes" id="UP000005222"/>
    </source>
</evidence>
<evidence type="ECO:0000259" key="5">
    <source>
        <dbReference type="Pfam" id="PF04082"/>
    </source>
</evidence>
<dbReference type="HOGENOM" id="CLU_500684_0_0_1"/>
<dbReference type="eggNOG" id="ENOG502QRPQ">
    <property type="taxonomic scope" value="Eukaryota"/>
</dbReference>
<evidence type="ECO:0000313" key="6">
    <source>
        <dbReference type="EMBL" id="CCE78577.1"/>
    </source>
</evidence>
<dbReference type="GO" id="GO:0000978">
    <property type="term" value="F:RNA polymerase II cis-regulatory region sequence-specific DNA binding"/>
    <property type="evidence" value="ECO:0007669"/>
    <property type="project" value="TreeGrafter"/>
</dbReference>
<dbReference type="GO" id="GO:0005634">
    <property type="term" value="C:nucleus"/>
    <property type="evidence" value="ECO:0007669"/>
    <property type="project" value="TreeGrafter"/>
</dbReference>
<keyword evidence="8" id="KW-1185">Reference proteome</keyword>
<keyword evidence="3" id="KW-0804">Transcription</keyword>